<evidence type="ECO:0000313" key="1">
    <source>
        <dbReference type="EMBL" id="GBP67799.1"/>
    </source>
</evidence>
<dbReference type="AlphaFoldDB" id="A0A4C1XZR5"/>
<evidence type="ECO:0000313" key="2">
    <source>
        <dbReference type="Proteomes" id="UP000299102"/>
    </source>
</evidence>
<accession>A0A4C1XZR5</accession>
<keyword evidence="2" id="KW-1185">Reference proteome</keyword>
<organism evidence="1 2">
    <name type="scientific">Eumeta variegata</name>
    <name type="common">Bagworm moth</name>
    <name type="synonym">Eumeta japonica</name>
    <dbReference type="NCBI Taxonomy" id="151549"/>
    <lineage>
        <taxon>Eukaryota</taxon>
        <taxon>Metazoa</taxon>
        <taxon>Ecdysozoa</taxon>
        <taxon>Arthropoda</taxon>
        <taxon>Hexapoda</taxon>
        <taxon>Insecta</taxon>
        <taxon>Pterygota</taxon>
        <taxon>Neoptera</taxon>
        <taxon>Endopterygota</taxon>
        <taxon>Lepidoptera</taxon>
        <taxon>Glossata</taxon>
        <taxon>Ditrysia</taxon>
        <taxon>Tineoidea</taxon>
        <taxon>Psychidae</taxon>
        <taxon>Oiketicinae</taxon>
        <taxon>Eumeta</taxon>
    </lineage>
</organism>
<sequence>MSPPPRRAASELTFTRRLSTPRRPVCVYNALIDSAYSDSPERIAYFSVKNGSVYNNIFSDPLMIQRDEYFNRREPIATATRQVSTGVVKAAKLKQKTATRSGTHDTACQKFSRLLELGA</sequence>
<dbReference type="EMBL" id="BGZK01000992">
    <property type="protein sequence ID" value="GBP67799.1"/>
    <property type="molecule type" value="Genomic_DNA"/>
</dbReference>
<dbReference type="Proteomes" id="UP000299102">
    <property type="component" value="Unassembled WGS sequence"/>
</dbReference>
<reference evidence="1 2" key="1">
    <citation type="journal article" date="2019" name="Commun. Biol.">
        <title>The bagworm genome reveals a unique fibroin gene that provides high tensile strength.</title>
        <authorList>
            <person name="Kono N."/>
            <person name="Nakamura H."/>
            <person name="Ohtoshi R."/>
            <person name="Tomita M."/>
            <person name="Numata K."/>
            <person name="Arakawa K."/>
        </authorList>
    </citation>
    <scope>NUCLEOTIDE SEQUENCE [LARGE SCALE GENOMIC DNA]</scope>
</reference>
<gene>
    <name evidence="1" type="ORF">EVAR_53795_1</name>
</gene>
<comment type="caution">
    <text evidence="1">The sequence shown here is derived from an EMBL/GenBank/DDBJ whole genome shotgun (WGS) entry which is preliminary data.</text>
</comment>
<name>A0A4C1XZR5_EUMVA</name>
<protein>
    <submittedName>
        <fullName evidence="1">Uncharacterized protein</fullName>
    </submittedName>
</protein>
<proteinExistence type="predicted"/>